<comment type="caution">
    <text evidence="1">The sequence shown here is derived from an EMBL/GenBank/DDBJ whole genome shotgun (WGS) entry which is preliminary data.</text>
</comment>
<keyword evidence="2" id="KW-1185">Reference proteome</keyword>
<evidence type="ECO:0000313" key="2">
    <source>
        <dbReference type="Proteomes" id="UP000265520"/>
    </source>
</evidence>
<evidence type="ECO:0000313" key="1">
    <source>
        <dbReference type="EMBL" id="MCI37438.1"/>
    </source>
</evidence>
<dbReference type="AlphaFoldDB" id="A0A392RLF4"/>
<sequence>MATFERPNEGMKNHLKPLFIQAKINDVGVNKVLIDGGAAVNLMPEFMLNKIGKYSSDLHPHNIVLSNYE</sequence>
<dbReference type="Proteomes" id="UP000265520">
    <property type="component" value="Unassembled WGS sequence"/>
</dbReference>
<protein>
    <submittedName>
        <fullName evidence="1">Uncharacterized protein</fullName>
    </submittedName>
</protein>
<dbReference type="EMBL" id="LXQA010244658">
    <property type="protein sequence ID" value="MCI37438.1"/>
    <property type="molecule type" value="Genomic_DNA"/>
</dbReference>
<accession>A0A392RLF4</accession>
<feature type="non-terminal residue" evidence="1">
    <location>
        <position position="69"/>
    </location>
</feature>
<name>A0A392RLF4_9FABA</name>
<organism evidence="1 2">
    <name type="scientific">Trifolium medium</name>
    <dbReference type="NCBI Taxonomy" id="97028"/>
    <lineage>
        <taxon>Eukaryota</taxon>
        <taxon>Viridiplantae</taxon>
        <taxon>Streptophyta</taxon>
        <taxon>Embryophyta</taxon>
        <taxon>Tracheophyta</taxon>
        <taxon>Spermatophyta</taxon>
        <taxon>Magnoliopsida</taxon>
        <taxon>eudicotyledons</taxon>
        <taxon>Gunneridae</taxon>
        <taxon>Pentapetalae</taxon>
        <taxon>rosids</taxon>
        <taxon>fabids</taxon>
        <taxon>Fabales</taxon>
        <taxon>Fabaceae</taxon>
        <taxon>Papilionoideae</taxon>
        <taxon>50 kb inversion clade</taxon>
        <taxon>NPAAA clade</taxon>
        <taxon>Hologalegina</taxon>
        <taxon>IRL clade</taxon>
        <taxon>Trifolieae</taxon>
        <taxon>Trifolium</taxon>
    </lineage>
</organism>
<reference evidence="1 2" key="1">
    <citation type="journal article" date="2018" name="Front. Plant Sci.">
        <title>Red Clover (Trifolium pratense) and Zigzag Clover (T. medium) - A Picture of Genomic Similarities and Differences.</title>
        <authorList>
            <person name="Dluhosova J."/>
            <person name="Istvanek J."/>
            <person name="Nedelnik J."/>
            <person name="Repkova J."/>
        </authorList>
    </citation>
    <scope>NUCLEOTIDE SEQUENCE [LARGE SCALE GENOMIC DNA]</scope>
    <source>
        <strain evidence="2">cv. 10/8</strain>
        <tissue evidence="1">Leaf</tissue>
    </source>
</reference>
<proteinExistence type="predicted"/>